<keyword evidence="4 6" id="KW-1133">Transmembrane helix</keyword>
<dbReference type="RefSeq" id="WP_338274352.1">
    <property type="nucleotide sequence ID" value="NZ_AP027266.1"/>
</dbReference>
<evidence type="ECO:0000256" key="6">
    <source>
        <dbReference type="SAM" id="Phobius"/>
    </source>
</evidence>
<sequence length="389" mass="41531">MERSIFARNPSVPIFIGVLTLLALGVTVMSEAYGTGALSVSFTKVLGMTLCLCLAALAMDLVWGYCGILSLGHFAFFGLGGYVIGMWLMTARTEDVVRASLAGAVIPPTEAEVSEATAAQIFSVVGASDWPWMWAAADNLFLTLLLVVLVPGALALVFGWLAFRSRVTGVYLSILTQAMTLALSLYLFQNDTGLRGNNGLSGLQNIPGLDAVGQDRISIWFFWASAAALGLAYVGAVWLVSGKFGNIIRGIRDDEQRVRFLGYRVEGYKLFVFTLTGVICGIAGALYYPQAGIVNPDEIAPIASIYLAVWVAIGGRGRLYGAVIGAAAVSLLSTYFTGGRAPDIDLGVYVIAWVDWWPVLLGLGFVLVTLFAPKGLGGLVDYIVRKDRA</sequence>
<dbReference type="GO" id="GO:0015658">
    <property type="term" value="F:branched-chain amino acid transmembrane transporter activity"/>
    <property type="evidence" value="ECO:0007669"/>
    <property type="project" value="InterPro"/>
</dbReference>
<keyword evidence="8" id="KW-1185">Reference proteome</keyword>
<evidence type="ECO:0000256" key="5">
    <source>
        <dbReference type="ARBA" id="ARBA00023136"/>
    </source>
</evidence>
<feature type="transmembrane region" description="Helical" evidence="6">
    <location>
        <begin position="356"/>
        <end position="384"/>
    </location>
</feature>
<dbReference type="CDD" id="cd06581">
    <property type="entry name" value="TM_PBP1_LivM_like"/>
    <property type="match status" value="1"/>
</dbReference>
<evidence type="ECO:0000313" key="7">
    <source>
        <dbReference type="EMBL" id="BDW84464.1"/>
    </source>
</evidence>
<feature type="transmembrane region" description="Helical" evidence="6">
    <location>
        <begin position="70"/>
        <end position="89"/>
    </location>
</feature>
<dbReference type="EMBL" id="AP027266">
    <property type="protein sequence ID" value="BDW84464.1"/>
    <property type="molecule type" value="Genomic_DNA"/>
</dbReference>
<accession>A0AA48KHS4</accession>
<dbReference type="PANTHER" id="PTHR30482">
    <property type="entry name" value="HIGH-AFFINITY BRANCHED-CHAIN AMINO ACID TRANSPORT SYSTEM PERMEASE"/>
    <property type="match status" value="1"/>
</dbReference>
<evidence type="ECO:0000256" key="2">
    <source>
        <dbReference type="ARBA" id="ARBA00022475"/>
    </source>
</evidence>
<evidence type="ECO:0000313" key="8">
    <source>
        <dbReference type="Proteomes" id="UP001337723"/>
    </source>
</evidence>
<dbReference type="InterPro" id="IPR001851">
    <property type="entry name" value="ABC_transp_permease"/>
</dbReference>
<dbReference type="GO" id="GO:0005886">
    <property type="term" value="C:plasma membrane"/>
    <property type="evidence" value="ECO:0007669"/>
    <property type="project" value="UniProtKB-SubCell"/>
</dbReference>
<keyword evidence="5 6" id="KW-0472">Membrane</keyword>
<comment type="subcellular location">
    <subcellularLocation>
        <location evidence="1">Cell membrane</location>
        <topology evidence="1">Multi-pass membrane protein</topology>
    </subcellularLocation>
</comment>
<feature type="transmembrane region" description="Helical" evidence="6">
    <location>
        <begin position="12"/>
        <end position="33"/>
    </location>
</feature>
<dbReference type="Proteomes" id="UP001337723">
    <property type="component" value="Chromosome"/>
</dbReference>
<dbReference type="Pfam" id="PF02653">
    <property type="entry name" value="BPD_transp_2"/>
    <property type="match status" value="1"/>
</dbReference>
<feature type="transmembrane region" description="Helical" evidence="6">
    <location>
        <begin position="319"/>
        <end position="336"/>
    </location>
</feature>
<organism evidence="7 8">
    <name type="scientific">Roseicyclus marinus</name>
    <dbReference type="NCBI Taxonomy" id="2161673"/>
    <lineage>
        <taxon>Bacteria</taxon>
        <taxon>Pseudomonadati</taxon>
        <taxon>Pseudomonadota</taxon>
        <taxon>Alphaproteobacteria</taxon>
        <taxon>Rhodobacterales</taxon>
        <taxon>Roseobacteraceae</taxon>
        <taxon>Roseicyclus</taxon>
    </lineage>
</organism>
<evidence type="ECO:0000256" key="3">
    <source>
        <dbReference type="ARBA" id="ARBA00022692"/>
    </source>
</evidence>
<reference evidence="7 8" key="1">
    <citation type="submission" date="2023-01" db="EMBL/GenBank/DDBJ databases">
        <title>Complete genome sequence of Roseicyclus marinus strain Dej080120_10.</title>
        <authorList>
            <person name="Ueki S."/>
            <person name="Maruyama F."/>
        </authorList>
    </citation>
    <scope>NUCLEOTIDE SEQUENCE [LARGE SCALE GENOMIC DNA]</scope>
    <source>
        <strain evidence="7 8">Dej080120_10</strain>
    </source>
</reference>
<dbReference type="InterPro" id="IPR043428">
    <property type="entry name" value="LivM-like"/>
</dbReference>
<dbReference type="InterPro" id="IPR017778">
    <property type="entry name" value="ABC_transptr_urea_perm_UrtC"/>
</dbReference>
<feature type="transmembrane region" description="Helical" evidence="6">
    <location>
        <begin position="170"/>
        <end position="188"/>
    </location>
</feature>
<feature type="transmembrane region" description="Helical" evidence="6">
    <location>
        <begin position="293"/>
        <end position="312"/>
    </location>
</feature>
<dbReference type="PANTHER" id="PTHR30482:SF4">
    <property type="entry name" value="SLR1201 PROTEIN"/>
    <property type="match status" value="1"/>
</dbReference>
<evidence type="ECO:0000256" key="4">
    <source>
        <dbReference type="ARBA" id="ARBA00022989"/>
    </source>
</evidence>
<dbReference type="NCBIfam" id="TIGR03408">
    <property type="entry name" value="urea_trans_UrtC"/>
    <property type="match status" value="1"/>
</dbReference>
<name>A0AA48KHS4_9RHOB</name>
<dbReference type="AlphaFoldDB" id="A0AA48KHS4"/>
<keyword evidence="3 6" id="KW-0812">Transmembrane</keyword>
<feature type="transmembrane region" description="Helical" evidence="6">
    <location>
        <begin position="267"/>
        <end position="287"/>
    </location>
</feature>
<feature type="transmembrane region" description="Helical" evidence="6">
    <location>
        <begin position="45"/>
        <end position="63"/>
    </location>
</feature>
<evidence type="ECO:0000256" key="1">
    <source>
        <dbReference type="ARBA" id="ARBA00004651"/>
    </source>
</evidence>
<gene>
    <name evidence="7" type="ORF">MACH21_06410</name>
</gene>
<keyword evidence="2" id="KW-1003">Cell membrane</keyword>
<feature type="transmembrane region" description="Helical" evidence="6">
    <location>
        <begin position="217"/>
        <end position="240"/>
    </location>
</feature>
<protein>
    <submittedName>
        <fullName evidence="7">Urea ABC transporter permease subunit UrtC</fullName>
    </submittedName>
</protein>
<proteinExistence type="predicted"/>
<dbReference type="KEGG" id="rmai:MACH21_06410"/>
<feature type="transmembrane region" description="Helical" evidence="6">
    <location>
        <begin position="140"/>
        <end position="163"/>
    </location>
</feature>